<dbReference type="AlphaFoldDB" id="A0A6J8A352"/>
<dbReference type="Pfam" id="PF19281">
    <property type="entry name" value="PHYHIP_C"/>
    <property type="match status" value="1"/>
</dbReference>
<dbReference type="InterPro" id="IPR042868">
    <property type="entry name" value="PHYHIP/PHYHIPL"/>
</dbReference>
<dbReference type="InterPro" id="IPR045545">
    <property type="entry name" value="PHYIP/PHIPL_C"/>
</dbReference>
<sequence>MPKTHGIIFHGQIDDGDREIYFKVFGAERMNCLLLFLRPDIPSISGVTMISDVTANKHDLPMSFVSGSGYYYCLDIYGLKKEKEMEEHYTTLAFGGTRFFVAKIKNGKDANIPIQLNKVKSLQFLLRNTTEVIFPIQFNHRPISRYTFHNKTTFKVENRWIIFFKQSKDQFHVFIHVGQKLDFTLPFDLPVATLCEVKVIIRCILNDSKQMCISKIEINTNLSNFKTCFTKVEYETLYDKTIEFIKSRRCDFRSIEYFYRNKSEKYFASITEDHRGIMKPYKKDHNGDPCSVINGRLNGLFFSTAVDSQTSKPLPCSPFGPLRLHINAGFLFIPNLHLYFADFYCHYKVHYVTVILTRRDSSADNFCKERLTELDIYDNPFVCLNTSKKLNDIIVCHGRCLRIEVLYKEALNIHEIIQNRQGHFTRVPVILRGESRPDGIPKNKNCKICNL</sequence>
<dbReference type="PANTHER" id="PTHR15698">
    <property type="entry name" value="PROTEIN CBG15099"/>
    <property type="match status" value="1"/>
</dbReference>
<feature type="domain" description="Phytanoyl-CoA hydroxylase-interacting protein-like C-terminal" evidence="1">
    <location>
        <begin position="230"/>
        <end position="450"/>
    </location>
</feature>
<gene>
    <name evidence="2" type="ORF">MCOR_2825</name>
</gene>
<proteinExistence type="predicted"/>
<dbReference type="PROSITE" id="PS50007">
    <property type="entry name" value="PIPLC_X_DOMAIN"/>
    <property type="match status" value="1"/>
</dbReference>
<organism evidence="2 3">
    <name type="scientific">Mytilus coruscus</name>
    <name type="common">Sea mussel</name>
    <dbReference type="NCBI Taxonomy" id="42192"/>
    <lineage>
        <taxon>Eukaryota</taxon>
        <taxon>Metazoa</taxon>
        <taxon>Spiralia</taxon>
        <taxon>Lophotrochozoa</taxon>
        <taxon>Mollusca</taxon>
        <taxon>Bivalvia</taxon>
        <taxon>Autobranchia</taxon>
        <taxon>Pteriomorphia</taxon>
        <taxon>Mytilida</taxon>
        <taxon>Mytiloidea</taxon>
        <taxon>Mytilidae</taxon>
        <taxon>Mytilinae</taxon>
        <taxon>Mytilus</taxon>
    </lineage>
</organism>
<reference evidence="2 3" key="1">
    <citation type="submission" date="2020-06" db="EMBL/GenBank/DDBJ databases">
        <authorList>
            <person name="Li R."/>
            <person name="Bekaert M."/>
        </authorList>
    </citation>
    <scope>NUCLEOTIDE SEQUENCE [LARGE SCALE GENOMIC DNA]</scope>
    <source>
        <strain evidence="3">wild</strain>
    </source>
</reference>
<evidence type="ECO:0000259" key="1">
    <source>
        <dbReference type="Pfam" id="PF19281"/>
    </source>
</evidence>
<keyword evidence="3" id="KW-1185">Reference proteome</keyword>
<name>A0A6J8A352_MYTCO</name>
<dbReference type="OrthoDB" id="6074776at2759"/>
<evidence type="ECO:0000313" key="3">
    <source>
        <dbReference type="Proteomes" id="UP000507470"/>
    </source>
</evidence>
<dbReference type="PANTHER" id="PTHR15698:SF10">
    <property type="entry name" value="PHYTANOYL-COA HYDROXYLASE-INTERACTING PROTEIN-LIKE C-TERMINAL DOMAIN-CONTAINING PROTEIN"/>
    <property type="match status" value="1"/>
</dbReference>
<dbReference type="EMBL" id="CACVKT020000557">
    <property type="protein sequence ID" value="CAC5360294.1"/>
    <property type="molecule type" value="Genomic_DNA"/>
</dbReference>
<dbReference type="Proteomes" id="UP000507470">
    <property type="component" value="Unassembled WGS sequence"/>
</dbReference>
<evidence type="ECO:0000313" key="2">
    <source>
        <dbReference type="EMBL" id="CAC5360294.1"/>
    </source>
</evidence>
<protein>
    <recommendedName>
        <fullName evidence="1">Phytanoyl-CoA hydroxylase-interacting protein-like C-terminal domain-containing protein</fullName>
    </recommendedName>
</protein>
<accession>A0A6J8A352</accession>